<gene>
    <name evidence="1" type="ORF">PSON_ATCC_30995.1.T3210009</name>
</gene>
<proteinExistence type="predicted"/>
<reference evidence="1" key="1">
    <citation type="submission" date="2021-01" db="EMBL/GenBank/DDBJ databases">
        <authorList>
            <consortium name="Genoscope - CEA"/>
            <person name="William W."/>
        </authorList>
    </citation>
    <scope>NUCLEOTIDE SEQUENCE</scope>
</reference>
<evidence type="ECO:0000313" key="1">
    <source>
        <dbReference type="EMBL" id="CAD8130723.1"/>
    </source>
</evidence>
<sequence>MEDREACYSKVLDFYDMERKGQIGVEDMLQEDIYATSKKCWYLNLDVNWRQSRNSLMYSNFSWFEKSYLRNVCDKGL</sequence>
<dbReference type="Proteomes" id="UP000692954">
    <property type="component" value="Unassembled WGS sequence"/>
</dbReference>
<protein>
    <submittedName>
        <fullName evidence="1">Uncharacterized protein</fullName>
    </submittedName>
</protein>
<dbReference type="EMBL" id="CAJJDN010000321">
    <property type="protein sequence ID" value="CAD8130723.1"/>
    <property type="molecule type" value="Genomic_DNA"/>
</dbReference>
<organism evidence="1 2">
    <name type="scientific">Paramecium sonneborni</name>
    <dbReference type="NCBI Taxonomy" id="65129"/>
    <lineage>
        <taxon>Eukaryota</taxon>
        <taxon>Sar</taxon>
        <taxon>Alveolata</taxon>
        <taxon>Ciliophora</taxon>
        <taxon>Intramacronucleata</taxon>
        <taxon>Oligohymenophorea</taxon>
        <taxon>Peniculida</taxon>
        <taxon>Parameciidae</taxon>
        <taxon>Paramecium</taxon>
    </lineage>
</organism>
<keyword evidence="2" id="KW-1185">Reference proteome</keyword>
<name>A0A8S1RTK1_9CILI</name>
<dbReference type="AlphaFoldDB" id="A0A8S1RTK1"/>
<comment type="caution">
    <text evidence="1">The sequence shown here is derived from an EMBL/GenBank/DDBJ whole genome shotgun (WGS) entry which is preliminary data.</text>
</comment>
<evidence type="ECO:0000313" key="2">
    <source>
        <dbReference type="Proteomes" id="UP000692954"/>
    </source>
</evidence>
<accession>A0A8S1RTK1</accession>